<evidence type="ECO:0000256" key="1">
    <source>
        <dbReference type="SAM" id="MobiDB-lite"/>
    </source>
</evidence>
<feature type="compositionally biased region" description="Polar residues" evidence="1">
    <location>
        <begin position="16"/>
        <end position="33"/>
    </location>
</feature>
<evidence type="ECO:0000313" key="2">
    <source>
        <dbReference type="EMBL" id="CAJ1933648.1"/>
    </source>
</evidence>
<reference evidence="2" key="1">
    <citation type="submission" date="2023-08" db="EMBL/GenBank/DDBJ databases">
        <authorList>
            <person name="Audoor S."/>
            <person name="Bilcke G."/>
        </authorList>
    </citation>
    <scope>NUCLEOTIDE SEQUENCE</scope>
</reference>
<sequence length="282" mass="31856">MIQKQEDKFGALYEGTDSTSDLDNVSLQTSSSRSDGESPALPLKQPVTIGSTDSRDIRSLMDLHAEDDFHNRRLSDQHVSEIFLRETNSLYSNTKSSKISFFVEDLQALCDRDEAQETAPSKHSSSGILIKTCSFGGVEIREYPIIPGDSPAGFKGPPLTIDWAPISTVRFPNVDKYESVRSRHRRTIKELSIPASQRMTILTNQGYTQSEIQKSTKDATRARRQRRITMSTLKYQVIMEKIESIQRKTVNVLTFGQHNKDQKEYLKKYLPSHGVIPTPMVA</sequence>
<dbReference type="EMBL" id="CAKOGP040000291">
    <property type="protein sequence ID" value="CAJ1933648.1"/>
    <property type="molecule type" value="Genomic_DNA"/>
</dbReference>
<gene>
    <name evidence="2" type="ORF">CYCCA115_LOCUS3398</name>
</gene>
<protein>
    <submittedName>
        <fullName evidence="2">Uncharacterized protein</fullName>
    </submittedName>
</protein>
<comment type="caution">
    <text evidence="2">The sequence shown here is derived from an EMBL/GenBank/DDBJ whole genome shotgun (WGS) entry which is preliminary data.</text>
</comment>
<feature type="region of interest" description="Disordered" evidence="1">
    <location>
        <begin position="1"/>
        <end position="50"/>
    </location>
</feature>
<accession>A0AAD2FEU8</accession>
<evidence type="ECO:0000313" key="3">
    <source>
        <dbReference type="Proteomes" id="UP001295423"/>
    </source>
</evidence>
<dbReference type="AlphaFoldDB" id="A0AAD2FEU8"/>
<organism evidence="2 3">
    <name type="scientific">Cylindrotheca closterium</name>
    <dbReference type="NCBI Taxonomy" id="2856"/>
    <lineage>
        <taxon>Eukaryota</taxon>
        <taxon>Sar</taxon>
        <taxon>Stramenopiles</taxon>
        <taxon>Ochrophyta</taxon>
        <taxon>Bacillariophyta</taxon>
        <taxon>Bacillariophyceae</taxon>
        <taxon>Bacillariophycidae</taxon>
        <taxon>Bacillariales</taxon>
        <taxon>Bacillariaceae</taxon>
        <taxon>Cylindrotheca</taxon>
    </lineage>
</organism>
<keyword evidence="3" id="KW-1185">Reference proteome</keyword>
<name>A0AAD2FEU8_9STRA</name>
<dbReference type="Proteomes" id="UP001295423">
    <property type="component" value="Unassembled WGS sequence"/>
</dbReference>
<proteinExistence type="predicted"/>